<evidence type="ECO:0000256" key="6">
    <source>
        <dbReference type="ARBA" id="ARBA00023211"/>
    </source>
</evidence>
<dbReference type="Pfam" id="PF02775">
    <property type="entry name" value="TPP_enzyme_C"/>
    <property type="match status" value="1"/>
</dbReference>
<keyword evidence="3 7" id="KW-0479">Metal-binding</keyword>
<dbReference type="GO" id="GO:0070204">
    <property type="term" value="F:2-succinyl-5-enolpyruvyl-6-hydroxy-3-cyclohexene-1-carboxylic-acid synthase activity"/>
    <property type="evidence" value="ECO:0007669"/>
    <property type="project" value="UniProtKB-UniRule"/>
</dbReference>
<evidence type="ECO:0000256" key="2">
    <source>
        <dbReference type="ARBA" id="ARBA00022679"/>
    </source>
</evidence>
<dbReference type="InterPro" id="IPR011766">
    <property type="entry name" value="TPP_enzyme_TPP-bd"/>
</dbReference>
<dbReference type="UniPathway" id="UPA00079"/>
<comment type="similarity">
    <text evidence="7">Belongs to the TPP enzyme family. MenD subfamily.</text>
</comment>
<dbReference type="InterPro" id="IPR032264">
    <property type="entry name" value="MenD_middle"/>
</dbReference>
<dbReference type="CDD" id="cd07037">
    <property type="entry name" value="TPP_PYR_MenD"/>
    <property type="match status" value="1"/>
</dbReference>
<dbReference type="InterPro" id="IPR029035">
    <property type="entry name" value="DHS-like_NAD/FAD-binding_dom"/>
</dbReference>
<evidence type="ECO:0000256" key="7">
    <source>
        <dbReference type="HAMAP-Rule" id="MF_01659"/>
    </source>
</evidence>
<dbReference type="SUPFAM" id="SSF52467">
    <property type="entry name" value="DHS-like NAD/FAD-binding domain"/>
    <property type="match status" value="1"/>
</dbReference>
<dbReference type="EMBL" id="CP001100">
    <property type="protein sequence ID" value="ACF14443.1"/>
    <property type="molecule type" value="Genomic_DNA"/>
</dbReference>
<evidence type="ECO:0000259" key="8">
    <source>
        <dbReference type="Pfam" id="PF02775"/>
    </source>
</evidence>
<sequence>MPNINSLWAALIVEELVRNHISYFCVSPGSRSTPLTVAVARNSKAESLICIDERAAAYHALGYARATGTPAVLVCTSGTAVANYFPAVTEAAMSCIPMLVLSADRPPELRDTGANQTIFQPGIFGDYVRWHFDMPCPDENIPPSAVLTTVSQAVYRAKHSPAGPVHLNCMFREPLAPIDAPVKPDYENGIAHWKNNAKPYSEYAPAVLFSDNKKIADIAQILENATAPLISVGRLSSQKEIDAVKSLTQTLNIPILADVCSGLRLGCDFENFISYFDQLLLNADFAEKLRPDAIIHFGGETISKRLQQAIAKWKPKEYIVVKNHPFRFDQNHLATASVHAEIDWVCRELESHLPNVKCDSILALKKQNRMVEKTLGKHLRPNDLLSEISVARLISTHIPETAGLFLSNSMPIRDMDMYATPSGASVRVGANRGASGIDGILASASGFAAGLEKPVTLLIGDLSLLHDLNSLFLIRTVRKPVILIVINNGGGGIFSFLPIAKHEDVFERYFETPQNLNVRLTAEMAGIEYFHPKTNAEFSDCYTDIMQKPRTVILEVKTERKANVELHKSLQKIILNELDALK</sequence>
<dbReference type="PANTHER" id="PTHR42916">
    <property type="entry name" value="2-SUCCINYL-5-ENOLPYRUVYL-6-HYDROXY-3-CYCLOHEXENE-1-CARBOXYLATE SYNTHASE"/>
    <property type="match status" value="1"/>
</dbReference>
<protein>
    <recommendedName>
        <fullName evidence="7">2-succinyl-5-enolpyruvyl-6-hydroxy-3-cyclohexene-1-carboxylate synthase</fullName>
        <shortName evidence="7">SEPHCHC synthase</shortName>
        <ecNumber evidence="7">2.2.1.9</ecNumber>
    </recommendedName>
    <alternativeName>
        <fullName evidence="7">Menaquinone biosynthesis protein MenD</fullName>
    </alternativeName>
</protein>
<dbReference type="AlphaFoldDB" id="B3QUU2"/>
<evidence type="ECO:0000256" key="1">
    <source>
        <dbReference type="ARBA" id="ARBA00022428"/>
    </source>
</evidence>
<dbReference type="PANTHER" id="PTHR42916:SF1">
    <property type="entry name" value="PROTEIN PHYLLO, CHLOROPLASTIC"/>
    <property type="match status" value="1"/>
</dbReference>
<dbReference type="HOGENOM" id="CLU_006051_3_0_10"/>
<evidence type="ECO:0000313" key="12">
    <source>
        <dbReference type="Proteomes" id="UP000001208"/>
    </source>
</evidence>
<dbReference type="InterPro" id="IPR029061">
    <property type="entry name" value="THDP-binding"/>
</dbReference>
<comment type="cofactor">
    <cofactor evidence="7">
        <name>thiamine diphosphate</name>
        <dbReference type="ChEBI" id="CHEBI:58937"/>
    </cofactor>
    <text evidence="7">Binds 1 thiamine pyrophosphate per subunit.</text>
</comment>
<reference evidence="11 12" key="1">
    <citation type="submission" date="2008-06" db="EMBL/GenBank/DDBJ databases">
        <title>Complete sequence of Chloroherpeton thalassium ATCC 35110.</title>
        <authorList>
            <consortium name="US DOE Joint Genome Institute"/>
            <person name="Lucas S."/>
            <person name="Copeland A."/>
            <person name="Lapidus A."/>
            <person name="Glavina del Rio T."/>
            <person name="Dalin E."/>
            <person name="Tice H."/>
            <person name="Bruce D."/>
            <person name="Goodwin L."/>
            <person name="Pitluck S."/>
            <person name="Schmutz J."/>
            <person name="Larimer F."/>
            <person name="Land M."/>
            <person name="Hauser L."/>
            <person name="Kyrpides N."/>
            <person name="Mikhailova N."/>
            <person name="Liu Z."/>
            <person name="Li T."/>
            <person name="Zhao F."/>
            <person name="Overmann J."/>
            <person name="Bryant D.A."/>
            <person name="Richardson P."/>
        </authorList>
    </citation>
    <scope>NUCLEOTIDE SEQUENCE [LARGE SCALE GENOMIC DNA]</scope>
    <source>
        <strain evidence="12">ATCC 35110 / GB-78</strain>
    </source>
</reference>
<keyword evidence="6 7" id="KW-0464">Manganese</keyword>
<dbReference type="Gene3D" id="3.40.50.1220">
    <property type="entry name" value="TPP-binding domain"/>
    <property type="match status" value="1"/>
</dbReference>
<proteinExistence type="inferred from homology"/>
<dbReference type="Pfam" id="PF02776">
    <property type="entry name" value="TPP_enzyme_N"/>
    <property type="match status" value="1"/>
</dbReference>
<evidence type="ECO:0000259" key="9">
    <source>
        <dbReference type="Pfam" id="PF02776"/>
    </source>
</evidence>
<feature type="domain" description="Thiamine pyrophosphate enzyme N-terminal TPP-binding" evidence="9">
    <location>
        <begin position="9"/>
        <end position="118"/>
    </location>
</feature>
<feature type="domain" description="Thiamine pyrophosphate enzyme TPP-binding" evidence="8">
    <location>
        <begin position="441"/>
        <end position="556"/>
    </location>
</feature>
<comment type="function">
    <text evidence="7">Catalyzes the thiamine diphosphate-dependent decarboxylation of 2-oxoglutarate and the subsequent addition of the resulting succinic semialdehyde-thiamine pyrophosphate anion to isochorismate to yield 2-succinyl-5-enolpyruvyl-6-hydroxy-3-cyclohexene-1-carboxylate (SEPHCHC).</text>
</comment>
<dbReference type="GO" id="GO:0009234">
    <property type="term" value="P:menaquinone biosynthetic process"/>
    <property type="evidence" value="ECO:0007669"/>
    <property type="project" value="UniProtKB-UniRule"/>
</dbReference>
<evidence type="ECO:0000256" key="4">
    <source>
        <dbReference type="ARBA" id="ARBA00022842"/>
    </source>
</evidence>
<keyword evidence="2 7" id="KW-0808">Transferase</keyword>
<evidence type="ECO:0000313" key="11">
    <source>
        <dbReference type="EMBL" id="ACF14443.1"/>
    </source>
</evidence>
<dbReference type="HAMAP" id="MF_01659">
    <property type="entry name" value="MenD"/>
    <property type="match status" value="1"/>
</dbReference>
<dbReference type="Pfam" id="PF16582">
    <property type="entry name" value="TPP_enzyme_M_2"/>
    <property type="match status" value="1"/>
</dbReference>
<keyword evidence="12" id="KW-1185">Reference proteome</keyword>
<organism evidence="11 12">
    <name type="scientific">Chloroherpeton thalassium (strain ATCC 35110 / GB-78)</name>
    <dbReference type="NCBI Taxonomy" id="517418"/>
    <lineage>
        <taxon>Bacteria</taxon>
        <taxon>Pseudomonadati</taxon>
        <taxon>Chlorobiota</taxon>
        <taxon>Chlorobiia</taxon>
        <taxon>Chlorobiales</taxon>
        <taxon>Chloroherpetonaceae</taxon>
        <taxon>Chloroherpeton</taxon>
    </lineage>
</organism>
<dbReference type="NCBIfam" id="TIGR00173">
    <property type="entry name" value="menD"/>
    <property type="match status" value="1"/>
</dbReference>
<dbReference type="GO" id="GO:0030145">
    <property type="term" value="F:manganese ion binding"/>
    <property type="evidence" value="ECO:0007669"/>
    <property type="project" value="UniProtKB-UniRule"/>
</dbReference>
<dbReference type="SUPFAM" id="SSF52518">
    <property type="entry name" value="Thiamin diphosphate-binding fold (THDP-binding)"/>
    <property type="match status" value="2"/>
</dbReference>
<evidence type="ECO:0000259" key="10">
    <source>
        <dbReference type="Pfam" id="PF16582"/>
    </source>
</evidence>
<dbReference type="InterPro" id="IPR004433">
    <property type="entry name" value="MenaQ_synth_MenD"/>
</dbReference>
<name>B3QUU2_CHLT3</name>
<dbReference type="CDD" id="cd02009">
    <property type="entry name" value="TPP_SHCHC_synthase"/>
    <property type="match status" value="1"/>
</dbReference>
<dbReference type="eggNOG" id="COG1165">
    <property type="taxonomic scope" value="Bacteria"/>
</dbReference>
<dbReference type="EC" id="2.2.1.9" evidence="7"/>
<keyword evidence="4 7" id="KW-0460">Magnesium</keyword>
<evidence type="ECO:0000256" key="3">
    <source>
        <dbReference type="ARBA" id="ARBA00022723"/>
    </source>
</evidence>
<feature type="domain" description="Menaquinone biosynthesis protein MenD middle" evidence="10">
    <location>
        <begin position="185"/>
        <end position="406"/>
    </location>
</feature>
<dbReference type="PIRSF" id="PIRSF004983">
    <property type="entry name" value="MenD"/>
    <property type="match status" value="1"/>
</dbReference>
<keyword evidence="5 7" id="KW-0786">Thiamine pyrophosphate</keyword>
<dbReference type="STRING" id="517418.Ctha_1989"/>
<comment type="catalytic activity">
    <reaction evidence="7">
        <text>isochorismate + 2-oxoglutarate + H(+) = 5-enolpyruvoyl-6-hydroxy-2-succinyl-cyclohex-3-ene-1-carboxylate + CO2</text>
        <dbReference type="Rhea" id="RHEA:25593"/>
        <dbReference type="ChEBI" id="CHEBI:15378"/>
        <dbReference type="ChEBI" id="CHEBI:16526"/>
        <dbReference type="ChEBI" id="CHEBI:16810"/>
        <dbReference type="ChEBI" id="CHEBI:29780"/>
        <dbReference type="ChEBI" id="CHEBI:58818"/>
        <dbReference type="EC" id="2.2.1.9"/>
    </reaction>
</comment>
<dbReference type="GO" id="GO:0030976">
    <property type="term" value="F:thiamine pyrophosphate binding"/>
    <property type="evidence" value="ECO:0007669"/>
    <property type="project" value="UniProtKB-UniRule"/>
</dbReference>
<dbReference type="Proteomes" id="UP000001208">
    <property type="component" value="Chromosome"/>
</dbReference>
<dbReference type="Gene3D" id="3.40.50.970">
    <property type="match status" value="2"/>
</dbReference>
<dbReference type="GO" id="GO:0000287">
    <property type="term" value="F:magnesium ion binding"/>
    <property type="evidence" value="ECO:0007669"/>
    <property type="project" value="UniProtKB-UniRule"/>
</dbReference>
<accession>B3QUU2</accession>
<comment type="cofactor">
    <cofactor evidence="7">
        <name>Mg(2+)</name>
        <dbReference type="ChEBI" id="CHEBI:18420"/>
    </cofactor>
    <cofactor evidence="7">
        <name>Mn(2+)</name>
        <dbReference type="ChEBI" id="CHEBI:29035"/>
    </cofactor>
</comment>
<evidence type="ECO:0000256" key="5">
    <source>
        <dbReference type="ARBA" id="ARBA00023052"/>
    </source>
</evidence>
<dbReference type="UniPathway" id="UPA01057">
    <property type="reaction ID" value="UER00164"/>
</dbReference>
<dbReference type="RefSeq" id="WP_012500526.1">
    <property type="nucleotide sequence ID" value="NC_011026.1"/>
</dbReference>
<dbReference type="KEGG" id="cts:Ctha_1989"/>
<gene>
    <name evidence="7" type="primary">menD</name>
    <name evidence="11" type="ordered locus">Ctha_1989</name>
</gene>
<comment type="pathway">
    <text evidence="7">Quinol/quinone metabolism; menaquinone biosynthesis.</text>
</comment>
<keyword evidence="1 7" id="KW-0474">Menaquinone biosynthesis</keyword>
<dbReference type="InterPro" id="IPR012001">
    <property type="entry name" value="Thiamin_PyroP_enz_TPP-bd_dom"/>
</dbReference>
<comment type="pathway">
    <text evidence="7">Quinol/quinone metabolism; 1,4-dihydroxy-2-naphthoate biosynthesis; 1,4-dihydroxy-2-naphthoate from chorismate: step 2/7.</text>
</comment>
<comment type="subunit">
    <text evidence="7">Homodimer.</text>
</comment>